<dbReference type="EC" id="3.1.4.-" evidence="1"/>
<dbReference type="Gene3D" id="3.10.310.30">
    <property type="match status" value="1"/>
</dbReference>
<proteinExistence type="inferred from homology"/>
<dbReference type="RefSeq" id="WP_268058570.1">
    <property type="nucleotide sequence ID" value="NZ_JAPOHA010000009.1"/>
</dbReference>
<comment type="similarity">
    <text evidence="1">Belongs to the GdpP/PdeA phosphodiesterase family.</text>
</comment>
<protein>
    <recommendedName>
        <fullName evidence="1">Cyclic-di-AMP phosphodiesterase</fullName>
        <ecNumber evidence="1">3.1.4.-</ecNumber>
    </recommendedName>
</protein>
<keyword evidence="1" id="KW-0378">Hydrolase</keyword>
<feature type="domain" description="GGDEF" evidence="3">
    <location>
        <begin position="156"/>
        <end position="300"/>
    </location>
</feature>
<dbReference type="Pfam" id="PF01368">
    <property type="entry name" value="DHH"/>
    <property type="match status" value="1"/>
</dbReference>
<feature type="transmembrane region" description="Helical" evidence="2">
    <location>
        <begin position="6"/>
        <end position="25"/>
    </location>
</feature>
<evidence type="ECO:0000313" key="5">
    <source>
        <dbReference type="Proteomes" id="UP001082703"/>
    </source>
</evidence>
<dbReference type="InterPro" id="IPR014528">
    <property type="entry name" value="GdpP/PdeA"/>
</dbReference>
<evidence type="ECO:0000256" key="1">
    <source>
        <dbReference type="PIRNR" id="PIRNR026583"/>
    </source>
</evidence>
<sequence length="651" mass="71392">MKRKVWVSSPVFFVITAVMLIMACISYFYNPILFYIEGTLAVCSVIAVMLLTEQFKAHVSTAMKSAQKILSGDQYRALMDFTMPVAVVGEAGDIIWVNSAFTAKVGAKHECRGENILKFIYPKTVNQIMGDSGTDIAVGDRNFTVFAAKTECGSILYFIDDTYYKVINREYIEQRPVVMIACFDNREELARDSSGSEDTRIASEVEGALIDWAQNMNGFLKRLSGGRYLILTDEACVREAMSKRFQILDTVRGIKAGERRSATVSVGVGRGADSLKEAEEWARKALDMALGRGGDQVAVKQKDDTYEFFGGLSKGVEKRDKVRTRVIAATLSDHIKNSDNVLIMGHKYSDLDSVGASVGLWSAITKALKKPAFVVLNRSQSLASPLISSMEATGQKIFISPMDAMTMVNPKTMLIVVDTHSQDFVESAELLSAVPRVVIIDHHRMMVKHVENALVFYHEPYASSTSEMVAELVQYIGDNTLGQAEAEGLLSGIMLDTKNFVLKTGVRTFEAAAYLRRRGADTVEVKRMFSDTIDTYKAKYQIVSGAEILNDCAIASADREFPDIRITSAQAADELLSIQGVNASFVLFPTGNVVNVSARSLGDINVQLIMEALGGGGHLTMAGAQLSDMTVQQAREKLISVIQDTMAKAVQ</sequence>
<comment type="subcellular location">
    <subcellularLocation>
        <location evidence="1">Cell membrane</location>
    </subcellularLocation>
</comment>
<dbReference type="InterPro" id="IPR001667">
    <property type="entry name" value="DDH_dom"/>
</dbReference>
<comment type="caution">
    <text evidence="4">The sequence shown here is derived from an EMBL/GenBank/DDBJ whole genome shotgun (WGS) entry which is preliminary data.</text>
</comment>
<keyword evidence="1 2" id="KW-0472">Membrane</keyword>
<keyword evidence="2" id="KW-1133">Transmembrane helix</keyword>
<comment type="catalytic activity">
    <reaction evidence="1">
        <text>3',3'-c-di-AMP + H2O = 5'-O-phosphonoadenylyl-(3'-&gt;5')-adenosine + H(+)</text>
        <dbReference type="Rhea" id="RHEA:54420"/>
        <dbReference type="ChEBI" id="CHEBI:15377"/>
        <dbReference type="ChEBI" id="CHEBI:15378"/>
        <dbReference type="ChEBI" id="CHEBI:71500"/>
        <dbReference type="ChEBI" id="CHEBI:138171"/>
    </reaction>
</comment>
<keyword evidence="2" id="KW-0812">Transmembrane</keyword>
<keyword evidence="5" id="KW-1185">Reference proteome</keyword>
<dbReference type="Gene3D" id="3.90.1640.10">
    <property type="entry name" value="inorganic pyrophosphatase (n-terminal core)"/>
    <property type="match status" value="1"/>
</dbReference>
<reference evidence="4 5" key="1">
    <citation type="submission" date="2022-11" db="EMBL/GenBank/DDBJ databases">
        <authorList>
            <person name="Caiyu Z."/>
        </authorList>
    </citation>
    <scope>NUCLEOTIDE SEQUENCE [LARGE SCALE GENOMIC DNA]</scope>
    <source>
        <strain evidence="4 5">YR-4</strain>
    </source>
</reference>
<evidence type="ECO:0000256" key="2">
    <source>
        <dbReference type="SAM" id="Phobius"/>
    </source>
</evidence>
<dbReference type="SUPFAM" id="SSF64182">
    <property type="entry name" value="DHH phosphoesterases"/>
    <property type="match status" value="1"/>
</dbReference>
<dbReference type="InterPro" id="IPR051319">
    <property type="entry name" value="Oligoribo/pAp-PDE_c-di-AMP_PDE"/>
</dbReference>
<dbReference type="PIRSF" id="PIRSF026583">
    <property type="entry name" value="YybT"/>
    <property type="match status" value="1"/>
</dbReference>
<keyword evidence="1" id="KW-1003">Cell membrane</keyword>
<dbReference type="Proteomes" id="UP001082703">
    <property type="component" value="Unassembled WGS sequence"/>
</dbReference>
<dbReference type="PANTHER" id="PTHR47618">
    <property type="entry name" value="BIFUNCTIONAL OLIGORIBONUCLEASE AND PAP PHOSPHATASE NRNA"/>
    <property type="match status" value="1"/>
</dbReference>
<dbReference type="InterPro" id="IPR038763">
    <property type="entry name" value="DHH_sf"/>
</dbReference>
<evidence type="ECO:0000259" key="3">
    <source>
        <dbReference type="SMART" id="SM00267"/>
    </source>
</evidence>
<dbReference type="Pfam" id="PF24898">
    <property type="entry name" value="GGDEF_GdpP"/>
    <property type="match status" value="1"/>
</dbReference>
<dbReference type="Gene3D" id="3.30.450.20">
    <property type="entry name" value="PAS domain"/>
    <property type="match status" value="1"/>
</dbReference>
<evidence type="ECO:0000313" key="4">
    <source>
        <dbReference type="EMBL" id="MCY1714516.1"/>
    </source>
</evidence>
<dbReference type="PROSITE" id="PS51257">
    <property type="entry name" value="PROKAR_LIPOPROTEIN"/>
    <property type="match status" value="1"/>
</dbReference>
<dbReference type="InterPro" id="IPR003156">
    <property type="entry name" value="DHHA1_dom"/>
</dbReference>
<dbReference type="InterPro" id="IPR000160">
    <property type="entry name" value="GGDEF_dom"/>
</dbReference>
<dbReference type="Pfam" id="PF02272">
    <property type="entry name" value="DHHA1"/>
    <property type="match status" value="1"/>
</dbReference>
<comment type="function">
    <text evidence="1">Has phosphodiesterase (PDE) activity against cyclic-di-AMP (c-di-AMP).</text>
</comment>
<organism evidence="4 5">
    <name type="scientific">Caproiciproducens galactitolivorans</name>
    <dbReference type="NCBI Taxonomy" id="642589"/>
    <lineage>
        <taxon>Bacteria</taxon>
        <taxon>Bacillati</taxon>
        <taxon>Bacillota</taxon>
        <taxon>Clostridia</taxon>
        <taxon>Eubacteriales</taxon>
        <taxon>Acutalibacteraceae</taxon>
        <taxon>Caproiciproducens</taxon>
    </lineage>
</organism>
<name>A0ABT4BUE1_9FIRM</name>
<dbReference type="SMART" id="SM00267">
    <property type="entry name" value="GGDEF"/>
    <property type="match status" value="1"/>
</dbReference>
<dbReference type="PANTHER" id="PTHR47618:SF2">
    <property type="entry name" value="CYCLIC-DI-AMP PHOSPHODIESTERASE GDPP"/>
    <property type="match status" value="1"/>
</dbReference>
<gene>
    <name evidence="4" type="ORF">OUY18_09650</name>
</gene>
<accession>A0ABT4BUE1</accession>
<dbReference type="EMBL" id="JAPOHA010000009">
    <property type="protein sequence ID" value="MCY1714516.1"/>
    <property type="molecule type" value="Genomic_DNA"/>
</dbReference>